<dbReference type="SUPFAM" id="SSF69572">
    <property type="entry name" value="Activating enzymes of the ubiquitin-like proteins"/>
    <property type="match status" value="1"/>
</dbReference>
<gene>
    <name evidence="1" type="ORF">THASP1DRAFT_19763</name>
</gene>
<dbReference type="EMBL" id="KZ993120">
    <property type="protein sequence ID" value="RKP05474.1"/>
    <property type="molecule type" value="Genomic_DNA"/>
</dbReference>
<feature type="non-terminal residue" evidence="1">
    <location>
        <position position="1"/>
    </location>
</feature>
<dbReference type="InterPro" id="IPR035985">
    <property type="entry name" value="Ubiquitin-activating_enz"/>
</dbReference>
<accession>A0A4P9XIF5</accession>
<organism evidence="1 2">
    <name type="scientific">Thamnocephalis sphaerospora</name>
    <dbReference type="NCBI Taxonomy" id="78915"/>
    <lineage>
        <taxon>Eukaryota</taxon>
        <taxon>Fungi</taxon>
        <taxon>Fungi incertae sedis</taxon>
        <taxon>Zoopagomycota</taxon>
        <taxon>Zoopagomycotina</taxon>
        <taxon>Zoopagomycetes</taxon>
        <taxon>Zoopagales</taxon>
        <taxon>Sigmoideomycetaceae</taxon>
        <taxon>Thamnocephalis</taxon>
    </lineage>
</organism>
<evidence type="ECO:0000313" key="2">
    <source>
        <dbReference type="Proteomes" id="UP000271241"/>
    </source>
</evidence>
<keyword evidence="2" id="KW-1185">Reference proteome</keyword>
<dbReference type="STRING" id="78915.A0A4P9XIF5"/>
<dbReference type="AlphaFoldDB" id="A0A4P9XIF5"/>
<name>A0A4P9XIF5_9FUNG</name>
<protein>
    <submittedName>
        <fullName evidence="1">Putative amyloid beta protein binding protein</fullName>
    </submittedName>
</protein>
<sequence length="322" mass="35876">HVPYVVLLLKYLEEFRALHGKLPSNYKEKSQLREMLRAGMRSADDENFSEADAAVMRSCSEPTIPSQIRDIFQDPSCTQLSIESSNFWIIARAISEFVNAEGNGLLPLSGTLPDMKSDTQSYVTLLNLYRGKAQQDIAAVTEHVRRILADLQLPQEWVTDSEIAAFCKHAAFVRVLRYQSLSEELQTNPQTDVLSDGVTDADSEVNRYVMFRAAERFYSQHGRYPGVAADDDMATVEQDAVLLSETAANFLVEMGVTAEPVSLGDNAKEWCRYGHAELHNVAALLGGMASQEVIKLITRQYVPLNNTCIYNGIIGATQTFQL</sequence>
<proteinExistence type="predicted"/>
<reference evidence="2" key="1">
    <citation type="journal article" date="2018" name="Nat. Microbiol.">
        <title>Leveraging single-cell genomics to expand the fungal tree of life.</title>
        <authorList>
            <person name="Ahrendt S.R."/>
            <person name="Quandt C.A."/>
            <person name="Ciobanu D."/>
            <person name="Clum A."/>
            <person name="Salamov A."/>
            <person name="Andreopoulos B."/>
            <person name="Cheng J.F."/>
            <person name="Woyke T."/>
            <person name="Pelin A."/>
            <person name="Henrissat B."/>
            <person name="Reynolds N.K."/>
            <person name="Benny G.L."/>
            <person name="Smith M.E."/>
            <person name="James T.Y."/>
            <person name="Grigoriev I.V."/>
        </authorList>
    </citation>
    <scope>NUCLEOTIDE SEQUENCE [LARGE SCALE GENOMIC DNA]</scope>
    <source>
        <strain evidence="2">RSA 1356</strain>
    </source>
</reference>
<dbReference type="GO" id="GO:0008641">
    <property type="term" value="F:ubiquitin-like modifier activating enzyme activity"/>
    <property type="evidence" value="ECO:0007669"/>
    <property type="project" value="InterPro"/>
</dbReference>
<dbReference type="Proteomes" id="UP000271241">
    <property type="component" value="Unassembled WGS sequence"/>
</dbReference>
<dbReference type="OrthoDB" id="1708823at2759"/>
<dbReference type="Gene3D" id="3.40.50.720">
    <property type="entry name" value="NAD(P)-binding Rossmann-like Domain"/>
    <property type="match status" value="1"/>
</dbReference>
<evidence type="ECO:0000313" key="1">
    <source>
        <dbReference type="EMBL" id="RKP05474.1"/>
    </source>
</evidence>